<dbReference type="Pfam" id="PF09364">
    <property type="entry name" value="XFP_N"/>
    <property type="match status" value="1"/>
</dbReference>
<protein>
    <recommendedName>
        <fullName evidence="1">Xylulose 5-phosphate/Fructose 6-phosphate phosphoketolase N-terminal domain-containing protein</fullName>
    </recommendedName>
</protein>
<gene>
    <name evidence="2" type="ORF">GCM10011376_37990</name>
</gene>
<proteinExistence type="predicted"/>
<dbReference type="InterPro" id="IPR005593">
    <property type="entry name" value="Xul5P/Fru6P_PKetolase"/>
</dbReference>
<feature type="domain" description="Xylulose 5-phosphate/Fructose 6-phosphate phosphoketolase N-terminal" evidence="1">
    <location>
        <begin position="23"/>
        <end position="80"/>
    </location>
</feature>
<dbReference type="PANTHER" id="PTHR31273">
    <property type="entry name" value="PHOSPHOKETOLASE-RELATED"/>
    <property type="match status" value="1"/>
</dbReference>
<evidence type="ECO:0000313" key="2">
    <source>
        <dbReference type="EMBL" id="GHE19189.1"/>
    </source>
</evidence>
<dbReference type="InterPro" id="IPR029061">
    <property type="entry name" value="THDP-binding"/>
</dbReference>
<reference evidence="3" key="1">
    <citation type="journal article" date="2019" name="Int. J. Syst. Evol. Microbiol.">
        <title>The Global Catalogue of Microorganisms (GCM) 10K type strain sequencing project: providing services to taxonomists for standard genome sequencing and annotation.</title>
        <authorList>
            <consortium name="The Broad Institute Genomics Platform"/>
            <consortium name="The Broad Institute Genome Sequencing Center for Infectious Disease"/>
            <person name="Wu L."/>
            <person name="Ma J."/>
        </authorList>
    </citation>
    <scope>NUCLEOTIDE SEQUENCE [LARGE SCALE GENOMIC DNA]</scope>
    <source>
        <strain evidence="3">CGMCC 1.12791</strain>
    </source>
</reference>
<keyword evidence="3" id="KW-1185">Reference proteome</keyword>
<sequence>MTSDLDRARPAADLVERLARPVPSEVASMDAWWRANNYLTIGQIYLLDNPLLREPLTSDHIKPRLLGHWGTSPGLSFIYTPR</sequence>
<dbReference type="InterPro" id="IPR018970">
    <property type="entry name" value="Xul5P/Fru6P_PKetolase_N"/>
</dbReference>
<dbReference type="PANTHER" id="PTHR31273:SF0">
    <property type="entry name" value="PHOSPHOKETOLASE-RELATED"/>
    <property type="match status" value="1"/>
</dbReference>
<dbReference type="Proteomes" id="UP000597341">
    <property type="component" value="Unassembled WGS sequence"/>
</dbReference>
<evidence type="ECO:0000259" key="1">
    <source>
        <dbReference type="Pfam" id="PF09364"/>
    </source>
</evidence>
<accession>A0ABQ3HSM6</accession>
<dbReference type="RefSeq" id="WP_268245565.1">
    <property type="nucleotide sequence ID" value="NZ_BNAD01000019.1"/>
</dbReference>
<dbReference type="Gene3D" id="3.40.50.970">
    <property type="match status" value="1"/>
</dbReference>
<dbReference type="SUPFAM" id="SSF52518">
    <property type="entry name" value="Thiamin diphosphate-binding fold (THDP-binding)"/>
    <property type="match status" value="1"/>
</dbReference>
<organism evidence="2 3">
    <name type="scientific">Nocardioides flavus</name>
    <name type="common">ex Wang et al. 2016</name>
    <dbReference type="NCBI Taxonomy" id="2058780"/>
    <lineage>
        <taxon>Bacteria</taxon>
        <taxon>Bacillati</taxon>
        <taxon>Actinomycetota</taxon>
        <taxon>Actinomycetes</taxon>
        <taxon>Propionibacteriales</taxon>
        <taxon>Nocardioidaceae</taxon>
        <taxon>Nocardioides</taxon>
    </lineage>
</organism>
<dbReference type="EMBL" id="BNAD01000019">
    <property type="protein sequence ID" value="GHE19189.1"/>
    <property type="molecule type" value="Genomic_DNA"/>
</dbReference>
<comment type="caution">
    <text evidence="2">The sequence shown here is derived from an EMBL/GenBank/DDBJ whole genome shotgun (WGS) entry which is preliminary data.</text>
</comment>
<name>A0ABQ3HSM6_9ACTN</name>
<evidence type="ECO:0000313" key="3">
    <source>
        <dbReference type="Proteomes" id="UP000597341"/>
    </source>
</evidence>